<dbReference type="OrthoDB" id="3197614at2759"/>
<feature type="compositionally biased region" description="Basic and acidic residues" evidence="1">
    <location>
        <begin position="404"/>
        <end position="419"/>
    </location>
</feature>
<dbReference type="EMBL" id="CAJVPZ010014524">
    <property type="protein sequence ID" value="CAG8658330.1"/>
    <property type="molecule type" value="Genomic_DNA"/>
</dbReference>
<proteinExistence type="predicted"/>
<reference evidence="2" key="1">
    <citation type="submission" date="2021-06" db="EMBL/GenBank/DDBJ databases">
        <authorList>
            <person name="Kallberg Y."/>
            <person name="Tangrot J."/>
            <person name="Rosling A."/>
        </authorList>
    </citation>
    <scope>NUCLEOTIDE SEQUENCE</scope>
    <source>
        <strain evidence="2">IN212</strain>
    </source>
</reference>
<feature type="region of interest" description="Disordered" evidence="1">
    <location>
        <begin position="404"/>
        <end position="435"/>
    </location>
</feature>
<feature type="compositionally biased region" description="Polar residues" evidence="1">
    <location>
        <begin position="39"/>
        <end position="49"/>
    </location>
</feature>
<gene>
    <name evidence="2" type="ORF">RFULGI_LOCUS8746</name>
</gene>
<organism evidence="2 3">
    <name type="scientific">Racocetra fulgida</name>
    <dbReference type="NCBI Taxonomy" id="60492"/>
    <lineage>
        <taxon>Eukaryota</taxon>
        <taxon>Fungi</taxon>
        <taxon>Fungi incertae sedis</taxon>
        <taxon>Mucoromycota</taxon>
        <taxon>Glomeromycotina</taxon>
        <taxon>Glomeromycetes</taxon>
        <taxon>Diversisporales</taxon>
        <taxon>Gigasporaceae</taxon>
        <taxon>Racocetra</taxon>
    </lineage>
</organism>
<feature type="non-terminal residue" evidence="2">
    <location>
        <position position="435"/>
    </location>
</feature>
<dbReference type="AlphaFoldDB" id="A0A9N9DZF5"/>
<name>A0A9N9DZF5_9GLOM</name>
<dbReference type="Proteomes" id="UP000789396">
    <property type="component" value="Unassembled WGS sequence"/>
</dbReference>
<keyword evidence="3" id="KW-1185">Reference proteome</keyword>
<feature type="region of interest" description="Disordered" evidence="1">
    <location>
        <begin position="129"/>
        <end position="154"/>
    </location>
</feature>
<feature type="compositionally biased region" description="Polar residues" evidence="1">
    <location>
        <begin position="426"/>
        <end position="435"/>
    </location>
</feature>
<evidence type="ECO:0000256" key="1">
    <source>
        <dbReference type="SAM" id="MobiDB-lite"/>
    </source>
</evidence>
<feature type="compositionally biased region" description="Polar residues" evidence="1">
    <location>
        <begin position="286"/>
        <end position="305"/>
    </location>
</feature>
<evidence type="ECO:0000313" key="2">
    <source>
        <dbReference type="EMBL" id="CAG8658330.1"/>
    </source>
</evidence>
<feature type="non-terminal residue" evidence="2">
    <location>
        <position position="1"/>
    </location>
</feature>
<feature type="compositionally biased region" description="Low complexity" evidence="1">
    <location>
        <begin position="129"/>
        <end position="139"/>
    </location>
</feature>
<protein>
    <submittedName>
        <fullName evidence="2">3347_t:CDS:1</fullName>
    </submittedName>
</protein>
<feature type="compositionally biased region" description="Polar residues" evidence="1">
    <location>
        <begin position="67"/>
        <end position="100"/>
    </location>
</feature>
<dbReference type="PANTHER" id="PTHR40130:SF1">
    <property type="entry name" value="SPINDLE POLE BODY-ASSOCIATED PROTEIN CUT12 DOMAIN-CONTAINING PROTEIN"/>
    <property type="match status" value="1"/>
</dbReference>
<comment type="caution">
    <text evidence="2">The sequence shown here is derived from an EMBL/GenBank/DDBJ whole genome shotgun (WGS) entry which is preliminary data.</text>
</comment>
<sequence>AHAFAHAAEEFEEKELWAKAMEAHFRAAGKELQRRIGKQAQQSPNQPQERLSVPASHSRRSSTTRSKPGTATPEKSNSVQRTHQSQSRQGSLSTQPTKYLSSQHVLSVQIPPNSSDKMASDLLRSGFTTSVGSNGGSNSIKRNPGWPDPTASMGVSRETITTSITPSISLEGSSSSEKIDESYMVLRGNDSTDDDDSDPFNKFWGIVETLVSKISNPLTNPVAFATLPLNVSEYARTSFDPNTIHPPLPFGNNGVDVVDELNAAMMESFYIIPKEQRLGGTAGGYSRSSTLSPGTHLSSGSRNTSTKTLEEYAMENAQLKSVIDNLSKRMMAYERAAEESSMLKSSILQFKNDLQKQAKQIKASKEMLRSSHVAKQASPEIGNAQSLQKRVKELEEELQLVKAENEKQDRLEKIKESAMKKRVNKMSDQSTLPGS</sequence>
<feature type="region of interest" description="Disordered" evidence="1">
    <location>
        <begin position="28"/>
        <end position="100"/>
    </location>
</feature>
<accession>A0A9N9DZF5</accession>
<feature type="region of interest" description="Disordered" evidence="1">
    <location>
        <begin position="282"/>
        <end position="305"/>
    </location>
</feature>
<evidence type="ECO:0000313" key="3">
    <source>
        <dbReference type="Proteomes" id="UP000789396"/>
    </source>
</evidence>
<dbReference type="PANTHER" id="PTHR40130">
    <property type="entry name" value="EXPRESSED PROTEIN"/>
    <property type="match status" value="1"/>
</dbReference>